<dbReference type="AlphaFoldDB" id="A0A011QEE1"/>
<feature type="region of interest" description="Disordered" evidence="1">
    <location>
        <begin position="29"/>
        <end position="73"/>
    </location>
</feature>
<dbReference type="STRING" id="1454004.AW11_02574"/>
<proteinExistence type="predicted"/>
<gene>
    <name evidence="2" type="ORF">AW11_02574</name>
</gene>
<sequence>MTTNQTIRKHTNFNSNDYAYLAAKVDRRRDHRALEHRSQKRQRPLLLDRARAQQTGRSDRSQVNSQTQQGETP</sequence>
<feature type="compositionally biased region" description="Polar residues" evidence="1">
    <location>
        <begin position="52"/>
        <end position="73"/>
    </location>
</feature>
<evidence type="ECO:0000313" key="2">
    <source>
        <dbReference type="EMBL" id="EXI87445.1"/>
    </source>
</evidence>
<reference evidence="2" key="1">
    <citation type="submission" date="2014-02" db="EMBL/GenBank/DDBJ databases">
        <title>Expanding our view of genomic diversity in Candidatus Accumulibacter clades.</title>
        <authorList>
            <person name="Skennerton C.T."/>
            <person name="Barr J.J."/>
            <person name="Slater F.R."/>
            <person name="Bond P.L."/>
            <person name="Tyson G.W."/>
        </authorList>
    </citation>
    <scope>NUCLEOTIDE SEQUENCE [LARGE SCALE GENOMIC DNA]</scope>
</reference>
<comment type="caution">
    <text evidence="2">The sequence shown here is derived from an EMBL/GenBank/DDBJ whole genome shotgun (WGS) entry which is preliminary data.</text>
</comment>
<protein>
    <submittedName>
        <fullName evidence="2">Uncharacterized protein</fullName>
    </submittedName>
</protein>
<dbReference type="Proteomes" id="UP000022141">
    <property type="component" value="Unassembled WGS sequence"/>
</dbReference>
<keyword evidence="3" id="KW-1185">Reference proteome</keyword>
<evidence type="ECO:0000313" key="3">
    <source>
        <dbReference type="Proteomes" id="UP000022141"/>
    </source>
</evidence>
<name>A0A011QEE1_ACCRE</name>
<accession>A0A011QEE1</accession>
<organism evidence="2 3">
    <name type="scientific">Accumulibacter regalis</name>
    <dbReference type="NCBI Taxonomy" id="522306"/>
    <lineage>
        <taxon>Bacteria</taxon>
        <taxon>Pseudomonadati</taxon>
        <taxon>Pseudomonadota</taxon>
        <taxon>Betaproteobacteria</taxon>
        <taxon>Candidatus Accumulibacter</taxon>
    </lineage>
</organism>
<dbReference type="EMBL" id="JEMY01000034">
    <property type="protein sequence ID" value="EXI87445.1"/>
    <property type="molecule type" value="Genomic_DNA"/>
</dbReference>
<evidence type="ECO:0000256" key="1">
    <source>
        <dbReference type="SAM" id="MobiDB-lite"/>
    </source>
</evidence>